<evidence type="ECO:0000313" key="4">
    <source>
        <dbReference type="Proteomes" id="UP000823891"/>
    </source>
</evidence>
<keyword evidence="2" id="KW-0472">Membrane</keyword>
<reference evidence="3" key="2">
    <citation type="submission" date="2021-04" db="EMBL/GenBank/DDBJ databases">
        <authorList>
            <person name="Gilroy R."/>
        </authorList>
    </citation>
    <scope>NUCLEOTIDE SEQUENCE</scope>
    <source>
        <strain evidence="3">USAMLcec2-132</strain>
    </source>
</reference>
<dbReference type="EMBL" id="DWWS01000032">
    <property type="protein sequence ID" value="HJC23933.1"/>
    <property type="molecule type" value="Genomic_DNA"/>
</dbReference>
<reference evidence="3" key="1">
    <citation type="journal article" date="2021" name="PeerJ">
        <title>Extensive microbial diversity within the chicken gut microbiome revealed by metagenomics and culture.</title>
        <authorList>
            <person name="Gilroy R."/>
            <person name="Ravi A."/>
            <person name="Getino M."/>
            <person name="Pursley I."/>
            <person name="Horton D.L."/>
            <person name="Alikhan N.F."/>
            <person name="Baker D."/>
            <person name="Gharbi K."/>
            <person name="Hall N."/>
            <person name="Watson M."/>
            <person name="Adriaenssens E.M."/>
            <person name="Foster-Nyarko E."/>
            <person name="Jarju S."/>
            <person name="Secka A."/>
            <person name="Antonio M."/>
            <person name="Oren A."/>
            <person name="Chaudhuri R.R."/>
            <person name="La Ragione R."/>
            <person name="Hildebrand F."/>
            <person name="Pallen M.J."/>
        </authorList>
    </citation>
    <scope>NUCLEOTIDE SEQUENCE</scope>
    <source>
        <strain evidence="3">USAMLcec2-132</strain>
    </source>
</reference>
<feature type="coiled-coil region" evidence="1">
    <location>
        <begin position="53"/>
        <end position="83"/>
    </location>
</feature>
<keyword evidence="2" id="KW-0812">Transmembrane</keyword>
<protein>
    <submittedName>
        <fullName evidence="3">Uncharacterized protein</fullName>
    </submittedName>
</protein>
<comment type="caution">
    <text evidence="3">The sequence shown here is derived from an EMBL/GenBank/DDBJ whole genome shotgun (WGS) entry which is preliminary data.</text>
</comment>
<dbReference type="Proteomes" id="UP000823891">
    <property type="component" value="Unassembled WGS sequence"/>
</dbReference>
<evidence type="ECO:0000256" key="2">
    <source>
        <dbReference type="SAM" id="Phobius"/>
    </source>
</evidence>
<dbReference type="AlphaFoldDB" id="A0A9D2NFM5"/>
<organism evidence="3 4">
    <name type="scientific">Candidatus Eisenbergiella merdavium</name>
    <dbReference type="NCBI Taxonomy" id="2838551"/>
    <lineage>
        <taxon>Bacteria</taxon>
        <taxon>Bacillati</taxon>
        <taxon>Bacillota</taxon>
        <taxon>Clostridia</taxon>
        <taxon>Lachnospirales</taxon>
        <taxon>Lachnospiraceae</taxon>
        <taxon>Eisenbergiella</taxon>
    </lineage>
</organism>
<keyword evidence="2" id="KW-1133">Transmembrane helix</keyword>
<evidence type="ECO:0000313" key="3">
    <source>
        <dbReference type="EMBL" id="HJC23933.1"/>
    </source>
</evidence>
<name>A0A9D2NFM5_9FIRM</name>
<sequence length="125" mass="13982">MQMEEKNPANEEQTRLLKKQLFYMRIQTAACLILTGAVLVVVLRVLPGMTQALDQTNAVLADAQEAIADFQEVSENVNELVNTGSLAVGQTMEKIDQMDIERLNEAIADLNRVIEPLAEFFGRFQ</sequence>
<gene>
    <name evidence="3" type="ORF">H9761_09530</name>
</gene>
<proteinExistence type="predicted"/>
<accession>A0A9D2NFM5</accession>
<feature type="transmembrane region" description="Helical" evidence="2">
    <location>
        <begin position="21"/>
        <end position="46"/>
    </location>
</feature>
<evidence type="ECO:0000256" key="1">
    <source>
        <dbReference type="SAM" id="Coils"/>
    </source>
</evidence>
<keyword evidence="1" id="KW-0175">Coiled coil</keyword>